<reference evidence="3" key="1">
    <citation type="submission" date="2018-05" db="EMBL/GenBank/DDBJ databases">
        <title>Genome Sequencing of selected type strains of the family Eggerthellaceae.</title>
        <authorList>
            <person name="Danylec N."/>
            <person name="Stoll D.A."/>
            <person name="Doetsch A."/>
            <person name="Huch M."/>
        </authorList>
    </citation>
    <scope>NUCLEOTIDE SEQUENCE [LARGE SCALE GENOMIC DNA]</scope>
    <source>
        <strain evidence="3">DSM 16106</strain>
    </source>
</reference>
<dbReference type="Gene3D" id="3.60.15.10">
    <property type="entry name" value="Ribonuclease Z/Hydroxyacylglutathione hydrolase-like"/>
    <property type="match status" value="1"/>
</dbReference>
<dbReference type="AlphaFoldDB" id="A0A3N0BAI7"/>
<accession>A0A3N0BAI7</accession>
<name>A0A3N0BAI7_9ACTN</name>
<dbReference type="SMART" id="SM00849">
    <property type="entry name" value="Lactamase_B"/>
    <property type="match status" value="1"/>
</dbReference>
<dbReference type="PANTHER" id="PTHR23131">
    <property type="entry name" value="ENDORIBONUCLEASE LACTB2"/>
    <property type="match status" value="1"/>
</dbReference>
<dbReference type="GO" id="GO:0016787">
    <property type="term" value="F:hydrolase activity"/>
    <property type="evidence" value="ECO:0007669"/>
    <property type="project" value="UniProtKB-KW"/>
</dbReference>
<dbReference type="PANTHER" id="PTHR23131:SF4">
    <property type="entry name" value="METALLO-BETA-LACTAMASE SUPERFAMILY POTEIN"/>
    <property type="match status" value="1"/>
</dbReference>
<dbReference type="EMBL" id="QICD01000012">
    <property type="protein sequence ID" value="RNL43889.1"/>
    <property type="molecule type" value="Genomic_DNA"/>
</dbReference>
<dbReference type="InterPro" id="IPR001279">
    <property type="entry name" value="Metallo-B-lactamas"/>
</dbReference>
<dbReference type="RefSeq" id="WP_123192280.1">
    <property type="nucleotide sequence ID" value="NZ_QICD01000012.1"/>
</dbReference>
<evidence type="ECO:0000313" key="2">
    <source>
        <dbReference type="EMBL" id="RNL43889.1"/>
    </source>
</evidence>
<dbReference type="SUPFAM" id="SSF56281">
    <property type="entry name" value="Metallo-hydrolase/oxidoreductase"/>
    <property type="match status" value="1"/>
</dbReference>
<feature type="domain" description="Metallo-beta-lactamase" evidence="1">
    <location>
        <begin position="26"/>
        <end position="233"/>
    </location>
</feature>
<comment type="caution">
    <text evidence="2">The sequence shown here is derived from an EMBL/GenBank/DDBJ whole genome shotgun (WGS) entry which is preliminary data.</text>
</comment>
<evidence type="ECO:0000259" key="1">
    <source>
        <dbReference type="SMART" id="SM00849"/>
    </source>
</evidence>
<keyword evidence="3" id="KW-1185">Reference proteome</keyword>
<dbReference type="InterPro" id="IPR036866">
    <property type="entry name" value="RibonucZ/Hydroxyglut_hydro"/>
</dbReference>
<gene>
    <name evidence="2" type="ORF">DMP08_07350</name>
</gene>
<dbReference type="OrthoDB" id="2971563at2"/>
<evidence type="ECO:0000313" key="3">
    <source>
        <dbReference type="Proteomes" id="UP000278632"/>
    </source>
</evidence>
<dbReference type="Proteomes" id="UP000278632">
    <property type="component" value="Unassembled WGS sequence"/>
</dbReference>
<protein>
    <submittedName>
        <fullName evidence="2">MBL fold metallo-hydrolase</fullName>
    </submittedName>
</protein>
<proteinExistence type="predicted"/>
<dbReference type="Pfam" id="PF00753">
    <property type="entry name" value="Lactamase_B"/>
    <property type="match status" value="1"/>
</dbReference>
<sequence>MHSTRIRTNPDIYEIKVPFNNVSTSDTNCYVVKDGADALIVDTGAPTEDGYAILRDALEELGADPSKASYFLTHLHYDHVGLMDRIASAGATVYLSAEGLGMARDGGTAELHEDFRRLAEEGVPRTEADALVRSVTGPRVIDIDRCAPVVVGDGDVVDVGSYRLQVVATPGHTPDHLSLYEPGSKTLFGGDHVLFVISPGITVFPDGSDSLQAYLNSLDRVRNMEIDALLVSHGENRPDFRERIDWLKRHHIERLDETVGIVEREPGLTGEDVVRRIHWNVPSRIWSEISLMQRWCILMEGIAILDHLTATGRVKRAKDGDARNVYFPVATSS</sequence>
<keyword evidence="2" id="KW-0378">Hydrolase</keyword>
<dbReference type="InterPro" id="IPR050662">
    <property type="entry name" value="Sec-metab_biosynth-thioest"/>
</dbReference>
<organism evidence="2 3">
    <name type="scientific">Paraeggerthella hongkongensis</name>
    <dbReference type="NCBI Taxonomy" id="230658"/>
    <lineage>
        <taxon>Bacteria</taxon>
        <taxon>Bacillati</taxon>
        <taxon>Actinomycetota</taxon>
        <taxon>Coriobacteriia</taxon>
        <taxon>Eggerthellales</taxon>
        <taxon>Eggerthellaceae</taxon>
        <taxon>Paraeggerthella</taxon>
    </lineage>
</organism>